<proteinExistence type="inferred from homology"/>
<feature type="transmembrane region" description="Helical" evidence="7">
    <location>
        <begin position="27"/>
        <end position="53"/>
    </location>
</feature>
<evidence type="ECO:0000256" key="6">
    <source>
        <dbReference type="ARBA" id="ARBA00023136"/>
    </source>
</evidence>
<evidence type="ECO:0000256" key="7">
    <source>
        <dbReference type="RuleBase" id="RU363032"/>
    </source>
</evidence>
<feature type="transmembrane region" description="Helical" evidence="7">
    <location>
        <begin position="130"/>
        <end position="149"/>
    </location>
</feature>
<comment type="subcellular location">
    <subcellularLocation>
        <location evidence="1 7">Cell membrane</location>
        <topology evidence="1 7">Multi-pass membrane protein</topology>
    </subcellularLocation>
</comment>
<evidence type="ECO:0000256" key="5">
    <source>
        <dbReference type="ARBA" id="ARBA00022989"/>
    </source>
</evidence>
<dbReference type="Gene3D" id="1.10.3720.10">
    <property type="entry name" value="MetI-like"/>
    <property type="match status" value="1"/>
</dbReference>
<feature type="transmembrane region" description="Helical" evidence="7">
    <location>
        <begin position="204"/>
        <end position="223"/>
    </location>
</feature>
<evidence type="ECO:0000313" key="10">
    <source>
        <dbReference type="Proteomes" id="UP001267290"/>
    </source>
</evidence>
<evidence type="ECO:0000259" key="8">
    <source>
        <dbReference type="PROSITE" id="PS50928"/>
    </source>
</evidence>
<accession>A0ABU1NT64</accession>
<dbReference type="EMBL" id="JAVDSB010000002">
    <property type="protein sequence ID" value="MDR6550649.1"/>
    <property type="molecule type" value="Genomic_DNA"/>
</dbReference>
<keyword evidence="6 7" id="KW-0472">Membrane</keyword>
<keyword evidence="9" id="KW-0762">Sugar transport</keyword>
<keyword evidence="2 7" id="KW-0813">Transport</keyword>
<keyword evidence="10" id="KW-1185">Reference proteome</keyword>
<sequence>MERALSLEQMRKQPLPSRTRSMGKQRIVANIVYYVLFTLMAILIFVPILLVVFGSFKTNLELAETSPFSLPKSFLHIDNYVGALKEGNMIRGLGNSFLLVVLSMLGNMLLGTMTAFVLNRFQFRMKKWILLLFMMSMIIPAYTTEIARFQLLHTLGVYNTLGAPLLIYVGTDIMQIYIYMQFLEKISVQLDESAMLDGASYARIFRSIIFPLLLPATATLAILKSVTIMNDIFVQQLYMPDKKLATLATSLTAFVSTRSSDLSMLCAGIIIVLLPSAIFYIVFQRYIFKGLMDGAVKG</sequence>
<gene>
    <name evidence="9" type="ORF">J2736_001836</name>
</gene>
<comment type="caution">
    <text evidence="9">The sequence shown here is derived from an EMBL/GenBank/DDBJ whole genome shotgun (WGS) entry which is preliminary data.</text>
</comment>
<keyword evidence="5 7" id="KW-1133">Transmembrane helix</keyword>
<dbReference type="PANTHER" id="PTHR43744">
    <property type="entry name" value="ABC TRANSPORTER PERMEASE PROTEIN MG189-RELATED-RELATED"/>
    <property type="match status" value="1"/>
</dbReference>
<evidence type="ECO:0000256" key="4">
    <source>
        <dbReference type="ARBA" id="ARBA00022692"/>
    </source>
</evidence>
<name>A0ABU1NT64_9BACL</name>
<evidence type="ECO:0000256" key="3">
    <source>
        <dbReference type="ARBA" id="ARBA00022475"/>
    </source>
</evidence>
<protein>
    <submittedName>
        <fullName evidence="9">Multiple sugar transport system permease protein</fullName>
    </submittedName>
</protein>
<evidence type="ECO:0000256" key="2">
    <source>
        <dbReference type="ARBA" id="ARBA00022448"/>
    </source>
</evidence>
<evidence type="ECO:0000313" key="9">
    <source>
        <dbReference type="EMBL" id="MDR6550649.1"/>
    </source>
</evidence>
<dbReference type="RefSeq" id="WP_310225651.1">
    <property type="nucleotide sequence ID" value="NZ_JAVDSB010000002.1"/>
</dbReference>
<dbReference type="InterPro" id="IPR000515">
    <property type="entry name" value="MetI-like"/>
</dbReference>
<evidence type="ECO:0000256" key="1">
    <source>
        <dbReference type="ARBA" id="ARBA00004651"/>
    </source>
</evidence>
<comment type="similarity">
    <text evidence="7">Belongs to the binding-protein-dependent transport system permease family.</text>
</comment>
<dbReference type="SUPFAM" id="SSF161098">
    <property type="entry name" value="MetI-like"/>
    <property type="match status" value="1"/>
</dbReference>
<dbReference type="Pfam" id="PF00528">
    <property type="entry name" value="BPD_transp_1"/>
    <property type="match status" value="1"/>
</dbReference>
<feature type="transmembrane region" description="Helical" evidence="7">
    <location>
        <begin position="161"/>
        <end position="183"/>
    </location>
</feature>
<dbReference type="PANTHER" id="PTHR43744:SF3">
    <property type="entry name" value="LACTOSE TRANSPORT SYSTEM PERMEASE PROTEIN LACG"/>
    <property type="match status" value="1"/>
</dbReference>
<dbReference type="CDD" id="cd06261">
    <property type="entry name" value="TM_PBP2"/>
    <property type="match status" value="1"/>
</dbReference>
<dbReference type="InterPro" id="IPR035906">
    <property type="entry name" value="MetI-like_sf"/>
</dbReference>
<reference evidence="9 10" key="1">
    <citation type="submission" date="2023-07" db="EMBL/GenBank/DDBJ databases">
        <title>Sorghum-associated microbial communities from plants grown in Nebraska, USA.</title>
        <authorList>
            <person name="Schachtman D."/>
        </authorList>
    </citation>
    <scope>NUCLEOTIDE SEQUENCE [LARGE SCALE GENOMIC DNA]</scope>
    <source>
        <strain evidence="9 10">CC258</strain>
    </source>
</reference>
<organism evidence="9 10">
    <name type="scientific">Paenibacillus qinlingensis</name>
    <dbReference type="NCBI Taxonomy" id="1837343"/>
    <lineage>
        <taxon>Bacteria</taxon>
        <taxon>Bacillati</taxon>
        <taxon>Bacillota</taxon>
        <taxon>Bacilli</taxon>
        <taxon>Bacillales</taxon>
        <taxon>Paenibacillaceae</taxon>
        <taxon>Paenibacillus</taxon>
    </lineage>
</organism>
<feature type="transmembrane region" description="Helical" evidence="7">
    <location>
        <begin position="262"/>
        <end position="283"/>
    </location>
</feature>
<dbReference type="PROSITE" id="PS50928">
    <property type="entry name" value="ABC_TM1"/>
    <property type="match status" value="1"/>
</dbReference>
<feature type="transmembrane region" description="Helical" evidence="7">
    <location>
        <begin position="97"/>
        <end position="118"/>
    </location>
</feature>
<keyword evidence="3" id="KW-1003">Cell membrane</keyword>
<keyword evidence="4 7" id="KW-0812">Transmembrane</keyword>
<feature type="domain" description="ABC transmembrane type-1" evidence="8">
    <location>
        <begin position="93"/>
        <end position="283"/>
    </location>
</feature>
<dbReference type="Proteomes" id="UP001267290">
    <property type="component" value="Unassembled WGS sequence"/>
</dbReference>